<keyword evidence="2" id="KW-0614">Plasmid</keyword>
<dbReference type="EMBL" id="JAWXXX010000003">
    <property type="protein sequence ID" value="MDX5895519.1"/>
    <property type="molecule type" value="Genomic_DNA"/>
</dbReference>
<dbReference type="OrthoDB" id="3265836at2"/>
<proteinExistence type="predicted"/>
<dbReference type="AlphaFoldDB" id="A0A023X7R4"/>
<dbReference type="Proteomes" id="UP000025229">
    <property type="component" value="Plasmid 2"/>
</dbReference>
<feature type="region of interest" description="Disordered" evidence="1">
    <location>
        <begin position="474"/>
        <end position="494"/>
    </location>
</feature>
<organism evidence="2 4">
    <name type="scientific">Rubrobacter radiotolerans</name>
    <name type="common">Arthrobacter radiotolerans</name>
    <dbReference type="NCBI Taxonomy" id="42256"/>
    <lineage>
        <taxon>Bacteria</taxon>
        <taxon>Bacillati</taxon>
        <taxon>Actinomycetota</taxon>
        <taxon>Rubrobacteria</taxon>
        <taxon>Rubrobacterales</taxon>
        <taxon>Rubrobacteraceae</taxon>
        <taxon>Rubrobacter</taxon>
    </lineage>
</organism>
<accession>A0A023X7R4</accession>
<name>A0A023X7R4_RUBRA</name>
<evidence type="ECO:0000313" key="2">
    <source>
        <dbReference type="EMBL" id="AHY48383.1"/>
    </source>
</evidence>
<reference evidence="3" key="2">
    <citation type="submission" date="2023-11" db="EMBL/GenBank/DDBJ databases">
        <title>MicrobeMod: A computational toolkit for identifying prokaryotic methylation and restriction-modification with nanopore sequencing.</title>
        <authorList>
            <person name="Crits-Christoph A."/>
            <person name="Kang S.C."/>
            <person name="Lee H."/>
            <person name="Ostrov N."/>
        </authorList>
    </citation>
    <scope>NUCLEOTIDE SEQUENCE</scope>
    <source>
        <strain evidence="3">ATCC 51242</strain>
    </source>
</reference>
<geneLocation type="plasmid" evidence="2">
    <name>2</name>
</geneLocation>
<protein>
    <recommendedName>
        <fullName evidence="5">Asparagine synthase</fullName>
    </recommendedName>
</protein>
<evidence type="ECO:0000256" key="1">
    <source>
        <dbReference type="SAM" id="MobiDB-lite"/>
    </source>
</evidence>
<dbReference type="Proteomes" id="UP001281130">
    <property type="component" value="Unassembled WGS sequence"/>
</dbReference>
<dbReference type="RefSeq" id="WP_041339209.1">
    <property type="nucleotide sequence ID" value="NZ_CP007516.1"/>
</dbReference>
<sequence length="553" mass="61984">MPSVRDDPLLYRFGFVCVFADEVPTGEGWGELRSTWKSMKTAEFTVFSHPEVPVVPVSGSSVLIGHAFAAGAERPAQELLEAALAAGSDSALHEALDLLCGRFALVTSRWGGRVYHDAIGSRSVFYRSGEPPCIASHDGLLGGLLGLKTDPLSEEISRQYGYVGRRIVTYLPGDLSVYSGVRALIPNNYYDVRAERSVRYWPRVPRRETTLEEFYLCADEYFDGLAQYVSGRFTPVLGVTAGVDSRALIAALRSRNVPMEYATWTMSPTDASVVEDMSSYLKGRHVFLPEAGQQSTEEFYRVCDVVRRNMGHYNAGMETPAYVRQTFGEGRVFVRGYGGEVMQGFYRTYGTPLSEGSPVEDLLRAYALGMKKPLSERLVGLVGEALEQFMERAGYEGLKDFGYDMNDIYYWESRMGVWGASMHNAMDAAMLSMSGFNNRRLFEGAFGLAPEERLTNRLLLGLTQRYDRELARFPVNPSKKPESPASGKRGEALTTKERLRERLEAQQANIDALRARLQAREAELKEIKQSRLWRFSEPLRRALGAVRSRRSDR</sequence>
<gene>
    <name evidence="2" type="ORF">RradSPS_3100</name>
    <name evidence="3" type="ORF">SIL72_15935</name>
</gene>
<keyword evidence="4" id="KW-1185">Reference proteome</keyword>
<dbReference type="HOGENOM" id="CLU_492485_0_0_11"/>
<evidence type="ECO:0008006" key="5">
    <source>
        <dbReference type="Google" id="ProtNLM"/>
    </source>
</evidence>
<dbReference type="EMBL" id="CP007516">
    <property type="protein sequence ID" value="AHY48383.1"/>
    <property type="molecule type" value="Genomic_DNA"/>
</dbReference>
<dbReference type="KEGG" id="rrd:RradSPS_3100"/>
<dbReference type="eggNOG" id="COG0367">
    <property type="taxonomic scope" value="Bacteria"/>
</dbReference>
<evidence type="ECO:0000313" key="4">
    <source>
        <dbReference type="Proteomes" id="UP000025229"/>
    </source>
</evidence>
<evidence type="ECO:0000313" key="3">
    <source>
        <dbReference type="EMBL" id="MDX5895519.1"/>
    </source>
</evidence>
<reference evidence="2 4" key="1">
    <citation type="submission" date="2014-03" db="EMBL/GenBank/DDBJ databases">
        <title>Complete genome sequence of the Radio-Resistant Rubrobacter radiotolerans RSPS-4.</title>
        <authorList>
            <person name="Egas C.C."/>
            <person name="Barroso C.C."/>
            <person name="Froufe H.J.C."/>
            <person name="Pacheco J.J."/>
            <person name="Albuquerque L.L."/>
            <person name="da Costa M.M.S."/>
        </authorList>
    </citation>
    <scope>NUCLEOTIDE SEQUENCE [LARGE SCALE GENOMIC DNA]</scope>
    <source>
        <strain evidence="2 4">RSPS-4</strain>
        <plasmid evidence="2 4">2</plasmid>
    </source>
</reference>